<feature type="region of interest" description="Disordered" evidence="1">
    <location>
        <begin position="1"/>
        <end position="29"/>
    </location>
</feature>
<dbReference type="PANTHER" id="PTHR42085:SF2">
    <property type="entry name" value="F-BOX DOMAIN-CONTAINING PROTEIN"/>
    <property type="match status" value="1"/>
</dbReference>
<dbReference type="Pfam" id="PF24864">
    <property type="entry name" value="DUF7730"/>
    <property type="match status" value="1"/>
</dbReference>
<dbReference type="EMBL" id="LT853702">
    <property type="protein sequence ID" value="SMQ55478.1"/>
    <property type="molecule type" value="Genomic_DNA"/>
</dbReference>
<evidence type="ECO:0000256" key="1">
    <source>
        <dbReference type="SAM" id="MobiDB-lite"/>
    </source>
</evidence>
<evidence type="ECO:0000313" key="4">
    <source>
        <dbReference type="Proteomes" id="UP000215127"/>
    </source>
</evidence>
<evidence type="ECO:0000313" key="3">
    <source>
        <dbReference type="EMBL" id="SMQ55478.1"/>
    </source>
</evidence>
<evidence type="ECO:0000259" key="2">
    <source>
        <dbReference type="Pfam" id="PF24864"/>
    </source>
</evidence>
<sequence>MTDSSTDQYDGAAKRVGSPLSSPNEATKVKIAPQATLSAKGETTMPLADSPSVPTTGVLEGEMVVEQSPFMRIPAELRIPIYTLLVLAPPIKHVECSFEGCTDGSSFLASTCKPVSSQIRTFISRSRSCSCPSHSHDVHLEILRTSRQIYHEASAVLYENVEVLAFSPWEIHPRYPSPALAPHIRHLCWAVPCGSMSLRNMIARVKDHLPDFPNLQVVRLHQDVDLTASWSKRLDNTTLDLLTRLGDQVEFVIDVHIVNAWAQGGDEEDWDEQIGFYNVREQRKKELDGQAVELRQQLVTDLSEAFKRKGKVLKVREEGIVEAEAAGDQQDGMMKLEVAEGQQDGLTEDAEVAEDQQEG</sequence>
<dbReference type="PANTHER" id="PTHR42085">
    <property type="entry name" value="F-BOX DOMAIN-CONTAINING PROTEIN"/>
    <property type="match status" value="1"/>
</dbReference>
<gene>
    <name evidence="3" type="ORF">ZT3D7_G10633</name>
</gene>
<organism evidence="3 4">
    <name type="scientific">Zymoseptoria tritici (strain ST99CH_3D7)</name>
    <dbReference type="NCBI Taxonomy" id="1276538"/>
    <lineage>
        <taxon>Eukaryota</taxon>
        <taxon>Fungi</taxon>
        <taxon>Dikarya</taxon>
        <taxon>Ascomycota</taxon>
        <taxon>Pezizomycotina</taxon>
        <taxon>Dothideomycetes</taxon>
        <taxon>Dothideomycetidae</taxon>
        <taxon>Mycosphaerellales</taxon>
        <taxon>Mycosphaerellaceae</taxon>
        <taxon>Zymoseptoria</taxon>
    </lineage>
</organism>
<dbReference type="InterPro" id="IPR038883">
    <property type="entry name" value="AN11006-like"/>
</dbReference>
<feature type="compositionally biased region" description="Acidic residues" evidence="1">
    <location>
        <begin position="346"/>
        <end position="359"/>
    </location>
</feature>
<protein>
    <recommendedName>
        <fullName evidence="2">DUF7730 domain-containing protein</fullName>
    </recommendedName>
</protein>
<dbReference type="InterPro" id="IPR056632">
    <property type="entry name" value="DUF7730"/>
</dbReference>
<proteinExistence type="predicted"/>
<name>A0A1X7S722_ZYMT9</name>
<feature type="region of interest" description="Disordered" evidence="1">
    <location>
        <begin position="324"/>
        <end position="359"/>
    </location>
</feature>
<dbReference type="Proteomes" id="UP000215127">
    <property type="component" value="Chromosome 11"/>
</dbReference>
<dbReference type="AlphaFoldDB" id="A0A1X7S722"/>
<reference evidence="3 4" key="1">
    <citation type="submission" date="2016-06" db="EMBL/GenBank/DDBJ databases">
        <authorList>
            <person name="Kjaerup R.B."/>
            <person name="Dalgaard T.S."/>
            <person name="Juul-Madsen H.R."/>
        </authorList>
    </citation>
    <scope>NUCLEOTIDE SEQUENCE [LARGE SCALE GENOMIC DNA]</scope>
</reference>
<accession>A0A1X7S722</accession>
<feature type="domain" description="DUF7730" evidence="2">
    <location>
        <begin position="66"/>
        <end position="160"/>
    </location>
</feature>
<keyword evidence="4" id="KW-1185">Reference proteome</keyword>